<evidence type="ECO:0000313" key="3">
    <source>
        <dbReference type="EMBL" id="VZR97226.1"/>
    </source>
</evidence>
<proteinExistence type="predicted"/>
<dbReference type="SUPFAM" id="SSF141571">
    <property type="entry name" value="Pentapeptide repeat-like"/>
    <property type="match status" value="1"/>
</dbReference>
<evidence type="ECO:0000256" key="1">
    <source>
        <dbReference type="SAM" id="MobiDB-lite"/>
    </source>
</evidence>
<dbReference type="NCBIfam" id="TIGR02167">
    <property type="entry name" value="Liste_lipo_26"/>
    <property type="match status" value="3"/>
</dbReference>
<gene>
    <name evidence="3" type="ORF">MF5295_00203</name>
</gene>
<dbReference type="AlphaFoldDB" id="A0A654IIW0"/>
<dbReference type="PROSITE" id="PS51257">
    <property type="entry name" value="PROKAR_LIPOPROTEIN"/>
    <property type="match status" value="1"/>
</dbReference>
<dbReference type="Pfam" id="PF03382">
    <property type="entry name" value="DUF285"/>
    <property type="match status" value="1"/>
</dbReference>
<feature type="chain" id="PRO_5025064041" description="Lipoprotein" evidence="2">
    <location>
        <begin position="20"/>
        <end position="418"/>
    </location>
</feature>
<evidence type="ECO:0000256" key="2">
    <source>
        <dbReference type="SAM" id="SignalP"/>
    </source>
</evidence>
<name>A0A654IIW0_9MOLU</name>
<sequence length="418" mass="47904">MKMLLKALSFILVSSSSLLVISCTNNKPSSSQNINSNTMNANTRNNNNNNNNNNQNQPNMINDQREKNKRDLTEEEKQTINDIFTNQQDAFATFHNYQDVVDQLQVFLADKGLNEVILARPEEKNKTLDLDESGAKNSVKVRVFGNEFEFKPKTVKDTVETKYSDNKKEKAIQLGYKKQTEGNINYYVLNKLDENIKEVPIHLPLKVNSLKESFKDLKNDKVENIDKWDTKNIVSLSSMFSDAKKFNQNLSSWNVSNVKNMSHIFSGAESFNSKLDGWDVSKVTDMESMFDGAFSFNQNLNNWKTKSLKNLTSTFREAKKFNQPLEKWDVSNVTIMEGTFSDAISFNQDLSSWKTNNVGTMNGMFSGATSFKQDLKKWNVEKVGNAQNFAKDIKDNLPKEKLPKFREAYSEDKYIYGK</sequence>
<feature type="compositionally biased region" description="Basic and acidic residues" evidence="1">
    <location>
        <begin position="63"/>
        <end position="75"/>
    </location>
</feature>
<feature type="region of interest" description="Disordered" evidence="1">
    <location>
        <begin position="26"/>
        <end position="75"/>
    </location>
</feature>
<evidence type="ECO:0008006" key="4">
    <source>
        <dbReference type="Google" id="ProtNLM"/>
    </source>
</evidence>
<protein>
    <recommendedName>
        <fullName evidence="4">Lipoprotein</fullName>
    </recommendedName>
</protein>
<accession>A0A654IIW0</accession>
<feature type="compositionally biased region" description="Low complexity" evidence="1">
    <location>
        <begin position="33"/>
        <end position="62"/>
    </location>
</feature>
<organism evidence="3">
    <name type="scientific">Mycoplasma feriruminatoris</name>
    <dbReference type="NCBI Taxonomy" id="1179777"/>
    <lineage>
        <taxon>Bacteria</taxon>
        <taxon>Bacillati</taxon>
        <taxon>Mycoplasmatota</taxon>
        <taxon>Mollicutes</taxon>
        <taxon>Mycoplasmataceae</taxon>
        <taxon>Mycoplasma</taxon>
    </lineage>
</organism>
<dbReference type="EMBL" id="LR739235">
    <property type="protein sequence ID" value="VZR97226.1"/>
    <property type="molecule type" value="Genomic_DNA"/>
</dbReference>
<keyword evidence="2" id="KW-0732">Signal</keyword>
<reference evidence="3" key="1">
    <citation type="submission" date="2019-11" db="EMBL/GenBank/DDBJ databases">
        <authorList>
            <person name="Falquet L."/>
            <person name="Falquet L."/>
        </authorList>
    </citation>
    <scope>NUCLEOTIDE SEQUENCE</scope>
    <source>
        <strain evidence="3">8756-13</strain>
    </source>
</reference>
<dbReference type="InterPro" id="IPR005046">
    <property type="entry name" value="DUF285"/>
</dbReference>
<feature type="signal peptide" evidence="2">
    <location>
        <begin position="1"/>
        <end position="19"/>
    </location>
</feature>
<dbReference type="InterPro" id="IPR011889">
    <property type="entry name" value="Liste_lipo_26"/>
</dbReference>